<name>A0ABZ1Z0Z7_9NOCA</name>
<dbReference type="RefSeq" id="WP_329411930.1">
    <property type="nucleotide sequence ID" value="NZ_CP109441.1"/>
</dbReference>
<protein>
    <submittedName>
        <fullName evidence="1">Uncharacterized protein</fullName>
    </submittedName>
</protein>
<gene>
    <name evidence="1" type="ORF">OG563_05990</name>
</gene>
<evidence type="ECO:0000313" key="2">
    <source>
        <dbReference type="Proteomes" id="UP001432062"/>
    </source>
</evidence>
<keyword evidence="2" id="KW-1185">Reference proteome</keyword>
<dbReference type="Proteomes" id="UP001432062">
    <property type="component" value="Chromosome"/>
</dbReference>
<sequence>MTNLDFSVNPKYQRDLKPGEYYYRIELADGREALVVAEDVVTVDGCLRCETDGAATVTLPAGSWRSVYMCEAMAAYDPWSILQLDAPADALLREGEGG</sequence>
<reference evidence="1" key="1">
    <citation type="submission" date="2022-10" db="EMBL/GenBank/DDBJ databases">
        <title>The complete genomes of actinobacterial strains from the NBC collection.</title>
        <authorList>
            <person name="Joergensen T.S."/>
            <person name="Alvarez Arevalo M."/>
            <person name="Sterndorff E.B."/>
            <person name="Faurdal D."/>
            <person name="Vuksanovic O."/>
            <person name="Mourched A.-S."/>
            <person name="Charusanti P."/>
            <person name="Shaw S."/>
            <person name="Blin K."/>
            <person name="Weber T."/>
        </authorList>
    </citation>
    <scope>NUCLEOTIDE SEQUENCE</scope>
    <source>
        <strain evidence="1">NBC_01482</strain>
    </source>
</reference>
<accession>A0ABZ1Z0Z7</accession>
<proteinExistence type="predicted"/>
<dbReference type="EMBL" id="CP109441">
    <property type="protein sequence ID" value="WUV47780.1"/>
    <property type="molecule type" value="Genomic_DNA"/>
</dbReference>
<organism evidence="1 2">
    <name type="scientific">Nocardia vinacea</name>
    <dbReference type="NCBI Taxonomy" id="96468"/>
    <lineage>
        <taxon>Bacteria</taxon>
        <taxon>Bacillati</taxon>
        <taxon>Actinomycetota</taxon>
        <taxon>Actinomycetes</taxon>
        <taxon>Mycobacteriales</taxon>
        <taxon>Nocardiaceae</taxon>
        <taxon>Nocardia</taxon>
    </lineage>
</organism>
<evidence type="ECO:0000313" key="1">
    <source>
        <dbReference type="EMBL" id="WUV47780.1"/>
    </source>
</evidence>